<accession>A0ABQ3I5V4</accession>
<evidence type="ECO:0000313" key="1">
    <source>
        <dbReference type="EMBL" id="GHE66650.1"/>
    </source>
</evidence>
<dbReference type="EMBL" id="BNAG01000003">
    <property type="protein sequence ID" value="GHE66650.1"/>
    <property type="molecule type" value="Genomic_DNA"/>
</dbReference>
<dbReference type="Proteomes" id="UP000658258">
    <property type="component" value="Unassembled WGS sequence"/>
</dbReference>
<dbReference type="RefSeq" id="WP_189630358.1">
    <property type="nucleotide sequence ID" value="NZ_BNAG01000003.1"/>
</dbReference>
<name>A0ABQ3I5V4_9BACT</name>
<evidence type="ECO:0008006" key="3">
    <source>
        <dbReference type="Google" id="ProtNLM"/>
    </source>
</evidence>
<protein>
    <recommendedName>
        <fullName evidence="3">DUF4905 domain-containing protein</fullName>
    </recommendedName>
</protein>
<comment type="caution">
    <text evidence="1">The sequence shown here is derived from an EMBL/GenBank/DDBJ whole genome shotgun (WGS) entry which is preliminary data.</text>
</comment>
<gene>
    <name evidence="1" type="ORF">GCM10011340_22530</name>
</gene>
<reference evidence="2" key="1">
    <citation type="journal article" date="2019" name="Int. J. Syst. Evol. Microbiol.">
        <title>The Global Catalogue of Microorganisms (GCM) 10K type strain sequencing project: providing services to taxonomists for standard genome sequencing and annotation.</title>
        <authorList>
            <consortium name="The Broad Institute Genomics Platform"/>
            <consortium name="The Broad Institute Genome Sequencing Center for Infectious Disease"/>
            <person name="Wu L."/>
            <person name="Ma J."/>
        </authorList>
    </citation>
    <scope>NUCLEOTIDE SEQUENCE [LARGE SCALE GENOMIC DNA]</scope>
    <source>
        <strain evidence="2">CGMCC 1.15111</strain>
    </source>
</reference>
<evidence type="ECO:0000313" key="2">
    <source>
        <dbReference type="Proteomes" id="UP000658258"/>
    </source>
</evidence>
<dbReference type="Pfam" id="PF16248">
    <property type="entry name" value="DUF4905"/>
    <property type="match status" value="1"/>
</dbReference>
<organism evidence="1 2">
    <name type="scientific">Roseivirga thermotolerans</name>
    <dbReference type="NCBI Taxonomy" id="1758176"/>
    <lineage>
        <taxon>Bacteria</taxon>
        <taxon>Pseudomonadati</taxon>
        <taxon>Bacteroidota</taxon>
        <taxon>Cytophagia</taxon>
        <taxon>Cytophagales</taxon>
        <taxon>Roseivirgaceae</taxon>
        <taxon>Roseivirga</taxon>
    </lineage>
</organism>
<keyword evidence="2" id="KW-1185">Reference proteome</keyword>
<proteinExistence type="predicted"/>
<sequence>MLNLKFSQPFESPVWEVKCHDDKLLINTRNHENFHSAFALVDLKKKELLWQGLEFEDPWWVSAYHLYNNVVVFQKFEDTQNIESRSVFGFDLQKQEVVWSLENVKLLGAQNRLLYLTMPEAEEKLSFDVLKGDWTEAQKVDREVPLEQYPVHYEVDNPYFETLARFLDLKAGLELKGSCDYLEASGTIFIAANHVMDELKALTLCVFDESGNLLLRESLDSGVKGLVSGAFFIVQDALIFVTGKNELKIYSIDEKN</sequence>
<dbReference type="InterPro" id="IPR032595">
    <property type="entry name" value="DUF4905"/>
</dbReference>